<dbReference type="PATRIC" id="fig|45074.5.peg.2958"/>
<gene>
    <name evidence="8" type="ORF">Lsan_2749</name>
</gene>
<dbReference type="EMBL" id="LNYU01000081">
    <property type="protein sequence ID" value="KTD56589.1"/>
    <property type="molecule type" value="Genomic_DNA"/>
</dbReference>
<dbReference type="STRING" id="45074.Lsan_2749"/>
<dbReference type="InterPro" id="IPR050641">
    <property type="entry name" value="RIFMO-like"/>
</dbReference>
<name>A0A0W0YI16_9GAMM</name>
<dbReference type="Pfam" id="PF01494">
    <property type="entry name" value="FAD_binding_3"/>
    <property type="match status" value="1"/>
</dbReference>
<dbReference type="PANTHER" id="PTHR43004:SF19">
    <property type="entry name" value="BINDING MONOOXYGENASE, PUTATIVE (JCVI)-RELATED"/>
    <property type="match status" value="1"/>
</dbReference>
<evidence type="ECO:0000256" key="2">
    <source>
        <dbReference type="ARBA" id="ARBA00007801"/>
    </source>
</evidence>
<dbReference type="RefSeq" id="WP_058514793.1">
    <property type="nucleotide sequence ID" value="NZ_CAAAIH010000009.1"/>
</dbReference>
<dbReference type="PANTHER" id="PTHR43004">
    <property type="entry name" value="TRK SYSTEM POTASSIUM UPTAKE PROTEIN"/>
    <property type="match status" value="1"/>
</dbReference>
<evidence type="ECO:0000259" key="7">
    <source>
        <dbReference type="Pfam" id="PF01494"/>
    </source>
</evidence>
<dbReference type="InterPro" id="IPR036188">
    <property type="entry name" value="FAD/NAD-bd_sf"/>
</dbReference>
<dbReference type="AlphaFoldDB" id="A0A0W0YI16"/>
<proteinExistence type="inferred from homology"/>
<comment type="cofactor">
    <cofactor evidence="1">
        <name>FAD</name>
        <dbReference type="ChEBI" id="CHEBI:57692"/>
    </cofactor>
</comment>
<comment type="caution">
    <text evidence="8">The sequence shown here is derived from an EMBL/GenBank/DDBJ whole genome shotgun (WGS) entry which is preliminary data.</text>
</comment>
<organism evidence="8 9">
    <name type="scientific">Legionella santicrucis</name>
    <dbReference type="NCBI Taxonomy" id="45074"/>
    <lineage>
        <taxon>Bacteria</taxon>
        <taxon>Pseudomonadati</taxon>
        <taxon>Pseudomonadota</taxon>
        <taxon>Gammaproteobacteria</taxon>
        <taxon>Legionellales</taxon>
        <taxon>Legionellaceae</taxon>
        <taxon>Legionella</taxon>
    </lineage>
</organism>
<evidence type="ECO:0000256" key="3">
    <source>
        <dbReference type="ARBA" id="ARBA00020059"/>
    </source>
</evidence>
<feature type="domain" description="FAD-binding" evidence="7">
    <location>
        <begin position="3"/>
        <end position="342"/>
    </location>
</feature>
<comment type="function">
    <text evidence="6">Serves to protect the cell against DNA damage by alkyl hydroperoxides. It can use either NADH or NADPH as electron donor for direct reduction of redox dyes or of alkyl hydroperoxides when combined with the AhpC protein.</text>
</comment>
<comment type="similarity">
    <text evidence="2">Belongs to the PheA/TfdB FAD monooxygenase family.</text>
</comment>
<dbReference type="GO" id="GO:0071949">
    <property type="term" value="F:FAD binding"/>
    <property type="evidence" value="ECO:0007669"/>
    <property type="project" value="InterPro"/>
</dbReference>
<evidence type="ECO:0000256" key="6">
    <source>
        <dbReference type="ARBA" id="ARBA00024806"/>
    </source>
</evidence>
<dbReference type="PROSITE" id="PS51257">
    <property type="entry name" value="PROKAR_LIPOPROTEIN"/>
    <property type="match status" value="1"/>
</dbReference>
<dbReference type="SUPFAM" id="SSF52833">
    <property type="entry name" value="Thioredoxin-like"/>
    <property type="match status" value="1"/>
</dbReference>
<dbReference type="Gene3D" id="3.30.70.2450">
    <property type="match status" value="1"/>
</dbReference>
<dbReference type="Proteomes" id="UP000054703">
    <property type="component" value="Unassembled WGS sequence"/>
</dbReference>
<dbReference type="Gene3D" id="3.50.50.60">
    <property type="entry name" value="FAD/NAD(P)-binding domain"/>
    <property type="match status" value="1"/>
</dbReference>
<dbReference type="OrthoDB" id="8672648at2"/>
<evidence type="ECO:0000256" key="4">
    <source>
        <dbReference type="ARBA" id="ARBA00022630"/>
    </source>
</evidence>
<evidence type="ECO:0000313" key="8">
    <source>
        <dbReference type="EMBL" id="KTD56589.1"/>
    </source>
</evidence>
<evidence type="ECO:0000256" key="5">
    <source>
        <dbReference type="ARBA" id="ARBA00022827"/>
    </source>
</evidence>
<evidence type="ECO:0000256" key="1">
    <source>
        <dbReference type="ARBA" id="ARBA00001974"/>
    </source>
</evidence>
<evidence type="ECO:0000313" key="9">
    <source>
        <dbReference type="Proteomes" id="UP000054703"/>
    </source>
</evidence>
<dbReference type="PRINTS" id="PR00420">
    <property type="entry name" value="RNGMNOXGNASE"/>
</dbReference>
<dbReference type="Gene3D" id="3.40.30.120">
    <property type="match status" value="1"/>
</dbReference>
<dbReference type="GO" id="GO:0016709">
    <property type="term" value="F:oxidoreductase activity, acting on paired donors, with incorporation or reduction of molecular oxygen, NAD(P)H as one donor, and incorporation of one atom of oxygen"/>
    <property type="evidence" value="ECO:0007669"/>
    <property type="project" value="UniProtKB-ARBA"/>
</dbReference>
<keyword evidence="9" id="KW-1185">Reference proteome</keyword>
<keyword evidence="4" id="KW-0285">Flavoprotein</keyword>
<keyword evidence="5" id="KW-0274">FAD</keyword>
<dbReference type="SUPFAM" id="SSF51905">
    <property type="entry name" value="FAD/NAD(P)-binding domain"/>
    <property type="match status" value="1"/>
</dbReference>
<dbReference type="InterPro" id="IPR036249">
    <property type="entry name" value="Thioredoxin-like_sf"/>
</dbReference>
<dbReference type="InterPro" id="IPR002938">
    <property type="entry name" value="FAD-bd"/>
</dbReference>
<reference evidence="8 9" key="1">
    <citation type="submission" date="2015-11" db="EMBL/GenBank/DDBJ databases">
        <title>Genomic analysis of 38 Legionella species identifies large and diverse effector repertoires.</title>
        <authorList>
            <person name="Burstein D."/>
            <person name="Amaro F."/>
            <person name="Zusman T."/>
            <person name="Lifshitz Z."/>
            <person name="Cohen O."/>
            <person name="Gilbert J.A."/>
            <person name="Pupko T."/>
            <person name="Shuman H.A."/>
            <person name="Segal G."/>
        </authorList>
    </citation>
    <scope>NUCLEOTIDE SEQUENCE [LARGE SCALE GENOMIC DNA]</scope>
    <source>
        <strain evidence="8 9">SC-63-C7</strain>
    </source>
</reference>
<sequence>MDKCSVLIVGAGPTGLMAACEMARYGISFRIVEKKSEPTKTTNAAGIHTRTLELLDHIGLVDKFVAAGLKSDLMVLYSGQNKLAQISLQTDSSLFKYILMLPQSFTELFLNERLEELGHHVEREREVIGIKQENNGIISTIKHSDGSIETIESDWIIGCDGYHSIVREQSQIPMAGADIDKEFFVADVRVQTNAIPNAVIMYFTKGTVLGLFPLAGDEKGNDKYRIVANTNLPGIKKLFNDQEIKELVYNHTAKQCTVTEVLWSSPFWIHSKIAERLHQGRAFIAGDAAHVHSPAGAQGMNTGLQDIYNLAWKLALVIQKKADPSLLDSYQDERYRIMKYVVGVTHKLSFLALTTNRFVIAIRDFMMKNVGGRSKIFQDKLTKYVVQLAWNFRNSPIVDKDTKGRSCLPKPGDLAPNVQLQTDTTLFDSLRNTQHNLLIFTGLSPNAATLNNINLTYQWINAHAKELIKPHIIAAQKSDFSCAIDDYTLDIHHRYNVTKPCLCLIRPDRYIALFKEGTDYHLVQDFFNRIRIFLGSI</sequence>
<accession>A0A0W0YI16</accession>
<keyword evidence="8" id="KW-0560">Oxidoreductase</keyword>
<protein>
    <recommendedName>
        <fullName evidence="3">Alkyl hydroperoxide reductase subunit F</fullName>
    </recommendedName>
</protein>